<reference evidence="2" key="1">
    <citation type="thesis" date="2021" institute="BYU ScholarsArchive" country="Provo, UT, USA">
        <title>Applications of and Algorithms for Genome Assembly and Genomic Analyses with an Emphasis on Marine Teleosts.</title>
        <authorList>
            <person name="Pickett B.D."/>
        </authorList>
    </citation>
    <scope>NUCLEOTIDE SEQUENCE</scope>
    <source>
        <strain evidence="2">HI-2016</strain>
    </source>
</reference>
<dbReference type="PANTHER" id="PTHR23093">
    <property type="entry name" value="SIMILAR TO CHROMOSOME 3 OPEN READING FRAME 20"/>
    <property type="match status" value="1"/>
</dbReference>
<accession>A0A8T2NQI2</accession>
<feature type="region of interest" description="Disordered" evidence="1">
    <location>
        <begin position="756"/>
        <end position="797"/>
    </location>
</feature>
<gene>
    <name evidence="2" type="ORF">JZ751_016856</name>
</gene>
<keyword evidence="3" id="KW-1185">Reference proteome</keyword>
<organism evidence="2 3">
    <name type="scientific">Albula glossodonta</name>
    <name type="common">roundjaw bonefish</name>
    <dbReference type="NCBI Taxonomy" id="121402"/>
    <lineage>
        <taxon>Eukaryota</taxon>
        <taxon>Metazoa</taxon>
        <taxon>Chordata</taxon>
        <taxon>Craniata</taxon>
        <taxon>Vertebrata</taxon>
        <taxon>Euteleostomi</taxon>
        <taxon>Actinopterygii</taxon>
        <taxon>Neopterygii</taxon>
        <taxon>Teleostei</taxon>
        <taxon>Albuliformes</taxon>
        <taxon>Albulidae</taxon>
        <taxon>Albula</taxon>
    </lineage>
</organism>
<name>A0A8T2NQI2_9TELE</name>
<evidence type="ECO:0000313" key="2">
    <source>
        <dbReference type="EMBL" id="KAG9342354.1"/>
    </source>
</evidence>
<dbReference type="PANTHER" id="PTHR23093:SF16">
    <property type="entry name" value="FAM194 C-TERMINAL DOMAIN-CONTAINING PROTEIN"/>
    <property type="match status" value="1"/>
</dbReference>
<sequence length="797" mass="89517">MWNSMRKKSVSDGELAGDDDLLSGEGTGKGERKGRRDASNEMNYHGTVDTDVEKCTEASPPAAHQEEISEVTSLLEDYQHASKQLLLELEELLRQCQGREEGYFPGGLRNVLNYTWRELTEGAVRYHKRQTPVDKVVKHRKSKGSVSSGKASVDIPQEKTTNVKKKSKNKTRVAAKTIEKSPQESTNLRIKPTLTNGYRGWIVQSEDLAVDDPQWMAICRWAVERLQLAQISMFETKKQNARLAEQGFTHPLLLRHYGDAKTEGADKHNRQGSQACPFTLCHSGPPIPVTREEEASLQKLHYRTNDGSAFIYGTVTVWDQCGGMVCDPDGTVTWEWAWFAETRQNKPIIIEWVGRSSDVVLEGCHKEVECAEEVPGKKGWANQDLRKLQRTVRNILEGWLKHYRQATGIDCPVTHRVKDARHTLSKRKAQSAAALLSLSAAEVEDTITFQPQGGNVEQLASNRQAKEKHHIAETGVLRVHSNIRLDPVVMERSPEMRHRPAPLPSSPCPVLVRAALQGGEESRQCCCSNRRMPLLTDLEYDAFIRCQGSRSQQILVVCVTPAVPPPSVHAGDDLDQLYRRRNQNRTMPCTQRRERRDSDDEARKEWGEWAFQRSGDCCGYPVQHPPGVGGGVEDRVRRGGLMEGNEEHMYIGGKLLFADHIFNGYSCSVRDLQKQITKTWELYHQGQSLPTDFRFRYPVTVPPVKRASTAPHGLRIKSIMGTEHCAPQGLLLSEKRITPTCDRAQTPQASAISLTLRRSHQQQTKRTLPATLPFLPSERSPQRAGPPILAPGCKEGL</sequence>
<feature type="region of interest" description="Disordered" evidence="1">
    <location>
        <begin position="1"/>
        <end position="52"/>
    </location>
</feature>
<dbReference type="AlphaFoldDB" id="A0A8T2NQI2"/>
<comment type="caution">
    <text evidence="2">The sequence shown here is derived from an EMBL/GenBank/DDBJ whole genome shotgun (WGS) entry which is preliminary data.</text>
</comment>
<dbReference type="Proteomes" id="UP000824540">
    <property type="component" value="Unassembled WGS sequence"/>
</dbReference>
<evidence type="ECO:0000313" key="3">
    <source>
        <dbReference type="Proteomes" id="UP000824540"/>
    </source>
</evidence>
<proteinExistence type="predicted"/>
<feature type="compositionally biased region" description="Basic and acidic residues" evidence="1">
    <location>
        <begin position="28"/>
        <end position="39"/>
    </location>
</feature>
<dbReference type="EMBL" id="JAFBMS010000029">
    <property type="protein sequence ID" value="KAG9342354.1"/>
    <property type="molecule type" value="Genomic_DNA"/>
</dbReference>
<protein>
    <submittedName>
        <fullName evidence="2">Uncharacterized protein</fullName>
    </submittedName>
</protein>
<evidence type="ECO:0000256" key="1">
    <source>
        <dbReference type="SAM" id="MobiDB-lite"/>
    </source>
</evidence>
<dbReference type="OrthoDB" id="6351677at2759"/>